<gene>
    <name evidence="13" type="primary">rplV</name>
    <name evidence="13" type="ORF">MSUIS_03640</name>
</gene>
<comment type="similarity">
    <text evidence="2 9">Belongs to the universal ribosomal protein uL22 family.</text>
</comment>
<dbReference type="GO" id="GO:0006412">
    <property type="term" value="P:translation"/>
    <property type="evidence" value="ECO:0007669"/>
    <property type="project" value="InterPro"/>
</dbReference>
<evidence type="ECO:0000256" key="2">
    <source>
        <dbReference type="ARBA" id="ARBA00009451"/>
    </source>
</evidence>
<dbReference type="Proteomes" id="UP000008645">
    <property type="component" value="Chromosome"/>
</dbReference>
<dbReference type="GO" id="GO:0003735">
    <property type="term" value="F:structural constituent of ribosome"/>
    <property type="evidence" value="ECO:0007669"/>
    <property type="project" value="InterPro"/>
</dbReference>
<comment type="function">
    <text evidence="8">This protein binds specifically to 23S rRNA; its binding is stimulated by other ribosomal proteins, e.g. L4, L17, and L20. It is important during the early stages of 50S assembly. It makes multiple contacts with different domains of the 23S rRNA in the assembled 50S subunit and ribosome.</text>
</comment>
<organism evidence="13 14">
    <name type="scientific">Mycoplasma suis (strain KI_3806)</name>
    <dbReference type="NCBI Taxonomy" id="708248"/>
    <lineage>
        <taxon>Bacteria</taxon>
        <taxon>Bacillati</taxon>
        <taxon>Mycoplasmatota</taxon>
        <taxon>Mollicutes</taxon>
        <taxon>Mycoplasmataceae</taxon>
        <taxon>Mycoplasma</taxon>
    </lineage>
</organism>
<sequence>MLVKVVHKNIRVSPKKAILVCRLLQGKSLTEAYRILSSINEKKSVKLLRKILLEASANAVNNYAMRGDNLQIQECVANKGIILKRTFYRAKGRTDLRLKRWSHISVTLREGEQVKRSKESSKKHEGKELSTKKAESKSSEE</sequence>
<dbReference type="SUPFAM" id="SSF54843">
    <property type="entry name" value="Ribosomal protein L22"/>
    <property type="match status" value="1"/>
</dbReference>
<evidence type="ECO:0000256" key="6">
    <source>
        <dbReference type="ARBA" id="ARBA00022980"/>
    </source>
</evidence>
<dbReference type="CDD" id="cd00336">
    <property type="entry name" value="Ribosomal_L22"/>
    <property type="match status" value="1"/>
</dbReference>
<keyword evidence="5 10" id="KW-0694">RNA-binding</keyword>
<dbReference type="InterPro" id="IPR005727">
    <property type="entry name" value="Ribosomal_uL22_bac/chlpt-type"/>
</dbReference>
<evidence type="ECO:0000256" key="5">
    <source>
        <dbReference type="ARBA" id="ARBA00022884"/>
    </source>
</evidence>
<evidence type="ECO:0000256" key="11">
    <source>
        <dbReference type="RuleBase" id="RU004008"/>
    </source>
</evidence>
<name>F0V3N5_MYCS3</name>
<dbReference type="RefSeq" id="WP_013609060.1">
    <property type="nucleotide sequence ID" value="NC_015153.1"/>
</dbReference>
<dbReference type="AlphaFoldDB" id="F0V3N5"/>
<keyword evidence="6 9" id="KW-0689">Ribosomal protein</keyword>
<evidence type="ECO:0000256" key="7">
    <source>
        <dbReference type="ARBA" id="ARBA00023274"/>
    </source>
</evidence>
<evidence type="ECO:0000256" key="9">
    <source>
        <dbReference type="RuleBase" id="RU004005"/>
    </source>
</evidence>
<dbReference type="Gene3D" id="3.90.470.10">
    <property type="entry name" value="Ribosomal protein L22/L17"/>
    <property type="match status" value="1"/>
</dbReference>
<dbReference type="GO" id="GO:0022625">
    <property type="term" value="C:cytosolic large ribosomal subunit"/>
    <property type="evidence" value="ECO:0007669"/>
    <property type="project" value="TreeGrafter"/>
</dbReference>
<dbReference type="Pfam" id="PF00237">
    <property type="entry name" value="Ribosomal_L22"/>
    <property type="match status" value="1"/>
</dbReference>
<dbReference type="KEGG" id="msk:MSUIS_03640"/>
<dbReference type="EMBL" id="FQ790233">
    <property type="protein sequence ID" value="CBZ40457.1"/>
    <property type="molecule type" value="Genomic_DNA"/>
</dbReference>
<dbReference type="HOGENOM" id="CLU_083987_3_3_14"/>
<evidence type="ECO:0000256" key="10">
    <source>
        <dbReference type="RuleBase" id="RU004006"/>
    </source>
</evidence>
<dbReference type="GO" id="GO:0019843">
    <property type="term" value="F:rRNA binding"/>
    <property type="evidence" value="ECO:0007669"/>
    <property type="project" value="UniProtKB-KW"/>
</dbReference>
<dbReference type="InterPro" id="IPR047867">
    <property type="entry name" value="Ribosomal_uL22_bac/org-type"/>
</dbReference>
<dbReference type="PANTHER" id="PTHR13501:SF8">
    <property type="entry name" value="LARGE RIBOSOMAL SUBUNIT PROTEIN UL22M"/>
    <property type="match status" value="1"/>
</dbReference>
<reference evidence="13 14" key="1">
    <citation type="journal article" date="2011" name="J. Bacteriol.">
        <title>Complete genome sequence of the hemotrophic Mycoplasma suis strain KI3806.</title>
        <authorList>
            <person name="Oehlerking J."/>
            <person name="Kube M."/>
            <person name="Felder K.M."/>
            <person name="Matter D."/>
            <person name="Wittenbrink M.M."/>
            <person name="Schwarzenbach S."/>
            <person name="Kramer M.M."/>
            <person name="Hoelzle K."/>
            <person name="Hoelzle L.E."/>
        </authorList>
    </citation>
    <scope>NUCLEOTIDE SEQUENCE [LARGE SCALE GENOMIC DNA]</scope>
    <source>
        <strain evidence="14">KI_3806</strain>
    </source>
</reference>
<dbReference type="PANTHER" id="PTHR13501">
    <property type="entry name" value="CHLOROPLAST 50S RIBOSOMAL PROTEIN L22-RELATED"/>
    <property type="match status" value="1"/>
</dbReference>
<dbReference type="PROSITE" id="PS00464">
    <property type="entry name" value="RIBOSOMAL_L22"/>
    <property type="match status" value="1"/>
</dbReference>
<evidence type="ECO:0000256" key="4">
    <source>
        <dbReference type="ARBA" id="ARBA00022730"/>
    </source>
</evidence>
<comment type="subunit">
    <text evidence="3 10">Part of the 50S ribosomal subunit.</text>
</comment>
<dbReference type="InterPro" id="IPR018260">
    <property type="entry name" value="Ribosomal_uL22_CS"/>
</dbReference>
<evidence type="ECO:0000313" key="14">
    <source>
        <dbReference type="Proteomes" id="UP000008645"/>
    </source>
</evidence>
<feature type="region of interest" description="Disordered" evidence="12">
    <location>
        <begin position="110"/>
        <end position="141"/>
    </location>
</feature>
<dbReference type="OrthoDB" id="9805969at2"/>
<dbReference type="InterPro" id="IPR036394">
    <property type="entry name" value="Ribosomal_uL22_sf"/>
</dbReference>
<accession>F0V3N5</accession>
<keyword evidence="4 10" id="KW-0699">rRNA-binding</keyword>
<evidence type="ECO:0000256" key="1">
    <source>
        <dbReference type="ARBA" id="ARBA00003478"/>
    </source>
</evidence>
<protein>
    <recommendedName>
        <fullName evidence="11">50S ribosomal protein L22</fullName>
    </recommendedName>
</protein>
<evidence type="ECO:0000256" key="8">
    <source>
        <dbReference type="ARBA" id="ARBA00025084"/>
    </source>
</evidence>
<comment type="function">
    <text evidence="11">This protein binds specifically to 23S rRNA; its binding is stimulated by other ribosomal proteins, e.g., L4, L17, and L20. It is important during the early stages of 50S assembly. It makes multiple contacts with different domains of the 23S rRNA in the assembled 50S subunit and ribosome.</text>
</comment>
<evidence type="ECO:0000256" key="3">
    <source>
        <dbReference type="ARBA" id="ARBA00011838"/>
    </source>
</evidence>
<evidence type="ECO:0000313" key="13">
    <source>
        <dbReference type="EMBL" id="CBZ40457.1"/>
    </source>
</evidence>
<comment type="function">
    <text evidence="1">The globular domain of the protein is located near the polypeptide exit tunnel on the outside of the subunit, while an extended beta-hairpin is found that lines the wall of the exit tunnel in the center of the 70S ribosome.</text>
</comment>
<dbReference type="NCBIfam" id="TIGR01044">
    <property type="entry name" value="rplV_bact"/>
    <property type="match status" value="1"/>
</dbReference>
<dbReference type="InterPro" id="IPR001063">
    <property type="entry name" value="Ribosomal_uL22"/>
</dbReference>
<evidence type="ECO:0000256" key="12">
    <source>
        <dbReference type="SAM" id="MobiDB-lite"/>
    </source>
</evidence>
<proteinExistence type="inferred from homology"/>
<keyword evidence="7 9" id="KW-0687">Ribonucleoprotein</keyword>